<feature type="transmembrane region" description="Helical" evidence="1">
    <location>
        <begin position="369"/>
        <end position="391"/>
    </location>
</feature>
<evidence type="ECO:0000259" key="2">
    <source>
        <dbReference type="Pfam" id="PF02308"/>
    </source>
</evidence>
<evidence type="ECO:0000259" key="3">
    <source>
        <dbReference type="Pfam" id="PF13194"/>
    </source>
</evidence>
<feature type="transmembrane region" description="Helical" evidence="1">
    <location>
        <begin position="174"/>
        <end position="193"/>
    </location>
</feature>
<dbReference type="Pfam" id="PF02308">
    <property type="entry name" value="MgtC"/>
    <property type="match status" value="1"/>
</dbReference>
<feature type="transmembrane region" description="Helical" evidence="1">
    <location>
        <begin position="398"/>
        <end position="416"/>
    </location>
</feature>
<keyword evidence="1" id="KW-1133">Transmembrane helix</keyword>
<feature type="transmembrane region" description="Helical" evidence="1">
    <location>
        <begin position="34"/>
        <end position="51"/>
    </location>
</feature>
<feature type="transmembrane region" description="Helical" evidence="1">
    <location>
        <begin position="305"/>
        <end position="325"/>
    </location>
</feature>
<feature type="transmembrane region" description="Helical" evidence="1">
    <location>
        <begin position="271"/>
        <end position="289"/>
    </location>
</feature>
<accession>A0A831WVR2</accession>
<evidence type="ECO:0000256" key="1">
    <source>
        <dbReference type="SAM" id="Phobius"/>
    </source>
</evidence>
<feature type="transmembrane region" description="Helical" evidence="1">
    <location>
        <begin position="236"/>
        <end position="264"/>
    </location>
</feature>
<evidence type="ECO:0000313" key="4">
    <source>
        <dbReference type="EMBL" id="HED31811.1"/>
    </source>
</evidence>
<feature type="transmembrane region" description="Helical" evidence="1">
    <location>
        <begin position="99"/>
        <end position="126"/>
    </location>
</feature>
<dbReference type="PANTHER" id="PTHR39084:SF1">
    <property type="entry name" value="DUF4010 DOMAIN-CONTAINING PROTEIN"/>
    <property type="match status" value="1"/>
</dbReference>
<keyword evidence="1" id="KW-0812">Transmembrane</keyword>
<keyword evidence="1" id="KW-0472">Membrane</keyword>
<dbReference type="InterPro" id="IPR025105">
    <property type="entry name" value="DUF4010"/>
</dbReference>
<dbReference type="InterPro" id="IPR049177">
    <property type="entry name" value="MgtC_SapB_SrpB_YhiD_N"/>
</dbReference>
<feature type="domain" description="DUF4010" evidence="3">
    <location>
        <begin position="182"/>
        <end position="390"/>
    </location>
</feature>
<proteinExistence type="predicted"/>
<dbReference type="Pfam" id="PF13194">
    <property type="entry name" value="DUF4010"/>
    <property type="match status" value="1"/>
</dbReference>
<dbReference type="PANTHER" id="PTHR39084">
    <property type="entry name" value="MEMBRANE PROTEIN-RELATED"/>
    <property type="match status" value="1"/>
</dbReference>
<organism evidence="4">
    <name type="scientific">Prosthecochloris aestuarii</name>
    <dbReference type="NCBI Taxonomy" id="1102"/>
    <lineage>
        <taxon>Bacteria</taxon>
        <taxon>Pseudomonadati</taxon>
        <taxon>Chlorobiota</taxon>
        <taxon>Chlorobiia</taxon>
        <taxon>Chlorobiales</taxon>
        <taxon>Chlorobiaceae</taxon>
        <taxon>Prosthecochloris</taxon>
    </lineage>
</organism>
<feature type="transmembrane region" description="Helical" evidence="1">
    <location>
        <begin position="58"/>
        <end position="79"/>
    </location>
</feature>
<name>A0A831WVR2_PROAE</name>
<feature type="transmembrane region" description="Helical" evidence="1">
    <location>
        <begin position="205"/>
        <end position="224"/>
    </location>
</feature>
<dbReference type="EMBL" id="DSBW01000203">
    <property type="protein sequence ID" value="HED31811.1"/>
    <property type="molecule type" value="Genomic_DNA"/>
</dbReference>
<feature type="transmembrane region" description="Helical" evidence="1">
    <location>
        <begin position="146"/>
        <end position="162"/>
    </location>
</feature>
<feature type="domain" description="MgtC/SapB/SrpB/YhiD N-terminal" evidence="2">
    <location>
        <begin position="10"/>
        <end position="134"/>
    </location>
</feature>
<feature type="transmembrane region" description="Helical" evidence="1">
    <location>
        <begin position="334"/>
        <end position="357"/>
    </location>
</feature>
<dbReference type="AlphaFoldDB" id="A0A831WVR2"/>
<dbReference type="Proteomes" id="UP000886335">
    <property type="component" value="Unassembled WGS sequence"/>
</dbReference>
<reference evidence="4" key="1">
    <citation type="journal article" date="2020" name="mSystems">
        <title>Genome- and Community-Level Interaction Insights into Carbon Utilization and Element Cycling Functions of Hydrothermarchaeota in Hydrothermal Sediment.</title>
        <authorList>
            <person name="Zhou Z."/>
            <person name="Liu Y."/>
            <person name="Xu W."/>
            <person name="Pan J."/>
            <person name="Luo Z.H."/>
            <person name="Li M."/>
        </authorList>
    </citation>
    <scope>NUCLEOTIDE SEQUENCE [LARGE SCALE GENOMIC DNA]</scope>
    <source>
        <strain evidence="4">SpSt-1181</strain>
    </source>
</reference>
<comment type="caution">
    <text evidence="4">The sequence shown here is derived from an EMBL/GenBank/DDBJ whole genome shotgun (WGS) entry which is preliminary data.</text>
</comment>
<protein>
    <submittedName>
        <fullName evidence="4">MgtC/SapB family protein</fullName>
    </submittedName>
</protein>
<sequence>MTDIGLWKILGVALGLGLLVGLQREWSKSEGAGIRTYPLITVAGTVSGLLAHEFGGIVLFGGIIVAGALMVMMKVMMNIHLAPSEQPHTGPTTGFAAVLMYLVGAMLALDMVAPAIAVGGGVALLLQWKQPLHGFVKRIGTSDIQAVFRLVLIAMVVLPILPDRTYGPYDVLNPFHIWLMVVFIVGISVTGYMVSRFFGARAGSLLGGILGGLISSTATTISYARRSATAPDTAPLAAMVIMIASTIVFVRVTFEVAVVAPAVLPHVVPQFGVMGLYMAVIAFGAYFFARNSKVDVPEAEDPSDLTAAVMFGALYAFVLVAVAAAREHFGDQGLYIVAAISGLTDMDAITLSTVRLIEDGRLPVETGWRMMLIGALSNIVFKGGVVAVIGHPRLWKRVLLLFGLSIAGGIVLLMFWPG</sequence>
<gene>
    <name evidence="4" type="ORF">ENN50_09100</name>
</gene>